<dbReference type="OrthoDB" id="9814399at2"/>
<evidence type="ECO:0000313" key="2">
    <source>
        <dbReference type="EMBL" id="AIT09154.1"/>
    </source>
</evidence>
<evidence type="ECO:0000256" key="1">
    <source>
        <dbReference type="SAM" id="SignalP"/>
    </source>
</evidence>
<protein>
    <submittedName>
        <fullName evidence="2">Uncharacterized protein</fullName>
    </submittedName>
</protein>
<dbReference type="RefSeq" id="WP_040008660.1">
    <property type="nucleotide sequence ID" value="NZ_CP009574.1"/>
</dbReference>
<feature type="chain" id="PRO_5001934871" evidence="1">
    <location>
        <begin position="24"/>
        <end position="242"/>
    </location>
</feature>
<reference evidence="2 3" key="1">
    <citation type="submission" date="2014-10" db="EMBL/GenBank/DDBJ databases">
        <title>Whole genome sequence of Francisella endociliophora strain FSC1006, isolated from a laboratory culture of the marine ciliate Euplotes raikovi.</title>
        <authorList>
            <person name="Granberg M."/>
            <person name="Backman S."/>
            <person name="Lundmark E."/>
            <person name="Nilsson E."/>
            <person name="Karlsson E."/>
            <person name="Thelaus J."/>
            <person name="Ohrman C."/>
            <person name="Larkeryd A."/>
            <person name="Stenberg P."/>
        </authorList>
    </citation>
    <scope>NUCLEOTIDE SEQUENCE [LARGE SCALE GENOMIC DNA]</scope>
    <source>
        <strain evidence="2 3">FSC1006</strain>
    </source>
</reference>
<sequence>MKKTKLIALMAMAAFGATSMSYAADADKSDSQPNLSPEGYWVQFDEDKDAGRGMPQGIIHTYVVNKDTKDARGKNGTLQMEIVVPLMNVDAAGKPTKPRLTCHNCKDGSYNGFTYKGKNANLQGLVFAGNMQKQSGTGVKGQKSDVYKNGGVINPNDGKVYASEAQVQDGGETMYAKAAYIVWGKELGSKDAHWKRISKADYEKVKADCGVTSKGVYANDNSEVTAKCINYPVGQFGVKSPV</sequence>
<feature type="signal peptide" evidence="1">
    <location>
        <begin position="1"/>
        <end position="23"/>
    </location>
</feature>
<gene>
    <name evidence="2" type="ORF">LO80_03665</name>
</gene>
<dbReference type="Gene3D" id="2.40.128.520">
    <property type="match status" value="1"/>
</dbReference>
<dbReference type="EMBL" id="CP009574">
    <property type="protein sequence ID" value="AIT09154.1"/>
    <property type="molecule type" value="Genomic_DNA"/>
</dbReference>
<dbReference type="STRING" id="1547445.LO80_03665"/>
<dbReference type="Proteomes" id="UP000029672">
    <property type="component" value="Chromosome"/>
</dbReference>
<keyword evidence="1" id="KW-0732">Signal</keyword>
<name>A0A097ENL7_9GAMM</name>
<keyword evidence="3" id="KW-1185">Reference proteome</keyword>
<accession>A0A097ENL7</accession>
<evidence type="ECO:0000313" key="3">
    <source>
        <dbReference type="Proteomes" id="UP000029672"/>
    </source>
</evidence>
<proteinExistence type="predicted"/>
<dbReference type="AlphaFoldDB" id="A0A097ENL7"/>
<organism evidence="2 3">
    <name type="scientific">Candidatus Francisella endociliophora</name>
    <dbReference type="NCBI Taxonomy" id="653937"/>
    <lineage>
        <taxon>Bacteria</taxon>
        <taxon>Pseudomonadati</taxon>
        <taxon>Pseudomonadota</taxon>
        <taxon>Gammaproteobacteria</taxon>
        <taxon>Thiotrichales</taxon>
        <taxon>Francisellaceae</taxon>
        <taxon>Francisella</taxon>
    </lineage>
</organism>
<dbReference type="KEGG" id="frf:LO80_03665"/>
<dbReference type="HOGENOM" id="CLU_1145871_0_0_6"/>